<keyword evidence="11" id="KW-1185">Reference proteome</keyword>
<dbReference type="PANTHER" id="PTHR30521">
    <property type="entry name" value="DEFERROCHELATASE/PEROXIDASE"/>
    <property type="match status" value="1"/>
</dbReference>
<feature type="region of interest" description="Disordered" evidence="7">
    <location>
        <begin position="322"/>
        <end position="358"/>
    </location>
</feature>
<feature type="domain" description="Dyp-type peroxidase C-terminal" evidence="9">
    <location>
        <begin position="148"/>
        <end position="311"/>
    </location>
</feature>
<dbReference type="InterPro" id="IPR048328">
    <property type="entry name" value="Dyp_perox_C"/>
</dbReference>
<comment type="cofactor">
    <cofactor evidence="1">
        <name>heme b</name>
        <dbReference type="ChEBI" id="CHEBI:60344"/>
    </cofactor>
</comment>
<dbReference type="GO" id="GO:0020037">
    <property type="term" value="F:heme binding"/>
    <property type="evidence" value="ECO:0007669"/>
    <property type="project" value="InterPro"/>
</dbReference>
<feature type="domain" description="Dyp-type peroxidase N-terminal" evidence="8">
    <location>
        <begin position="17"/>
        <end position="145"/>
    </location>
</feature>
<sequence length="358" mass="38903">MPPVNLPGNALPPESQPVEKPLTRAAIFIVVNVKPDDRSLAQFREFCGNLASLIRAVGFRNPDARLTCIAGIGSALWDRLDQPERPAGLHPMRAISGVYDAPSTPGDLLLHIRAERPDFCFEFATEAMRALGDSVVLEDETQGFKFFDNRDLLGFVDGTENPEGQALGNSVLIGAEDPAFIGGSYVITQKYMHDMAKWNAIPVEQQERIIGRHKLSDIEYPDDQKAPYAHNVLTSIDDAEGQQLQILRDNMPFGSPARSEFGTYFIGYARDPARIERMLDNMFIGDPPGNYDRILDVSTPVTGSLFFVPSATLLESLADAATPADAGKTEGGGDPQTDAGGASGSLHIGSLKQENQDE</sequence>
<evidence type="ECO:0000259" key="8">
    <source>
        <dbReference type="Pfam" id="PF04261"/>
    </source>
</evidence>
<dbReference type="Pfam" id="PF20628">
    <property type="entry name" value="Dyp_perox_C"/>
    <property type="match status" value="1"/>
</dbReference>
<dbReference type="EMBL" id="VOPL01000001">
    <property type="protein sequence ID" value="TXB70810.1"/>
    <property type="molecule type" value="Genomic_DNA"/>
</dbReference>
<evidence type="ECO:0000256" key="1">
    <source>
        <dbReference type="ARBA" id="ARBA00001970"/>
    </source>
</evidence>
<dbReference type="RefSeq" id="WP_147096295.1">
    <property type="nucleotide sequence ID" value="NZ_JBHUFH010000002.1"/>
</dbReference>
<dbReference type="InterPro" id="IPR011008">
    <property type="entry name" value="Dimeric_a/b-barrel"/>
</dbReference>
<dbReference type="Pfam" id="PF04261">
    <property type="entry name" value="Dyp_perox_N"/>
    <property type="match status" value="1"/>
</dbReference>
<organism evidence="10 11">
    <name type="scientific">Paracoccus aurantiacus</name>
    <dbReference type="NCBI Taxonomy" id="2599412"/>
    <lineage>
        <taxon>Bacteria</taxon>
        <taxon>Pseudomonadati</taxon>
        <taxon>Pseudomonadota</taxon>
        <taxon>Alphaproteobacteria</taxon>
        <taxon>Rhodobacterales</taxon>
        <taxon>Paracoccaceae</taxon>
        <taxon>Paracoccus</taxon>
    </lineage>
</organism>
<dbReference type="GO" id="GO:0005829">
    <property type="term" value="C:cytosol"/>
    <property type="evidence" value="ECO:0007669"/>
    <property type="project" value="TreeGrafter"/>
</dbReference>
<name>A0A5C6S8S3_9RHOB</name>
<dbReference type="PROSITE" id="PS51404">
    <property type="entry name" value="DYP_PEROXIDASE"/>
    <property type="match status" value="1"/>
</dbReference>
<evidence type="ECO:0000256" key="4">
    <source>
        <dbReference type="ARBA" id="ARBA00023002"/>
    </source>
</evidence>
<dbReference type="PANTHER" id="PTHR30521:SF0">
    <property type="entry name" value="DYP-TYPE PEROXIDASE FAMILY PROTEIN"/>
    <property type="match status" value="1"/>
</dbReference>
<keyword evidence="4" id="KW-0560">Oxidoreductase</keyword>
<proteinExistence type="inferred from homology"/>
<gene>
    <name evidence="10" type="ORF">FQV27_02860</name>
</gene>
<dbReference type="Proteomes" id="UP000321562">
    <property type="component" value="Unassembled WGS sequence"/>
</dbReference>
<evidence type="ECO:0000259" key="9">
    <source>
        <dbReference type="Pfam" id="PF20628"/>
    </source>
</evidence>
<reference evidence="10 11" key="1">
    <citation type="submission" date="2019-08" db="EMBL/GenBank/DDBJ databases">
        <authorList>
            <person name="Ye J."/>
        </authorList>
    </citation>
    <scope>NUCLEOTIDE SEQUENCE [LARGE SCALE GENOMIC DNA]</scope>
    <source>
        <strain evidence="10 11">TK008</strain>
    </source>
</reference>
<comment type="caution">
    <text evidence="10">The sequence shown here is derived from an EMBL/GenBank/DDBJ whole genome shotgun (WGS) entry which is preliminary data.</text>
</comment>
<keyword evidence="2 10" id="KW-0575">Peroxidase</keyword>
<evidence type="ECO:0000256" key="2">
    <source>
        <dbReference type="ARBA" id="ARBA00022559"/>
    </source>
</evidence>
<evidence type="ECO:0000256" key="5">
    <source>
        <dbReference type="ARBA" id="ARBA00023004"/>
    </source>
</evidence>
<protein>
    <submittedName>
        <fullName evidence="10">Dyp-type peroxidase</fullName>
    </submittedName>
</protein>
<evidence type="ECO:0000256" key="6">
    <source>
        <dbReference type="ARBA" id="ARBA00025737"/>
    </source>
</evidence>
<keyword evidence="5" id="KW-0408">Iron</keyword>
<dbReference type="InterPro" id="IPR048327">
    <property type="entry name" value="Dyp_perox_N"/>
</dbReference>
<dbReference type="NCBIfam" id="TIGR01413">
    <property type="entry name" value="Dyp_perox_fam"/>
    <property type="match status" value="1"/>
</dbReference>
<evidence type="ECO:0000256" key="3">
    <source>
        <dbReference type="ARBA" id="ARBA00022723"/>
    </source>
</evidence>
<dbReference type="GO" id="GO:0004601">
    <property type="term" value="F:peroxidase activity"/>
    <property type="evidence" value="ECO:0007669"/>
    <property type="project" value="UniProtKB-KW"/>
</dbReference>
<keyword evidence="3" id="KW-0479">Metal-binding</keyword>
<dbReference type="AlphaFoldDB" id="A0A5C6S8S3"/>
<evidence type="ECO:0000313" key="11">
    <source>
        <dbReference type="Proteomes" id="UP000321562"/>
    </source>
</evidence>
<evidence type="ECO:0000313" key="10">
    <source>
        <dbReference type="EMBL" id="TXB70810.1"/>
    </source>
</evidence>
<comment type="similarity">
    <text evidence="6">Belongs to the DyP-type peroxidase family.</text>
</comment>
<evidence type="ECO:0000256" key="7">
    <source>
        <dbReference type="SAM" id="MobiDB-lite"/>
    </source>
</evidence>
<dbReference type="OrthoDB" id="9781066at2"/>
<dbReference type="GO" id="GO:0046872">
    <property type="term" value="F:metal ion binding"/>
    <property type="evidence" value="ECO:0007669"/>
    <property type="project" value="UniProtKB-KW"/>
</dbReference>
<dbReference type="InterPro" id="IPR006314">
    <property type="entry name" value="Dyp_peroxidase"/>
</dbReference>
<dbReference type="SUPFAM" id="SSF54909">
    <property type="entry name" value="Dimeric alpha+beta barrel"/>
    <property type="match status" value="1"/>
</dbReference>
<accession>A0A5C6S8S3</accession>